<evidence type="ECO:0000259" key="2">
    <source>
        <dbReference type="PROSITE" id="PS50110"/>
    </source>
</evidence>
<name>A0A428MNA8_9BACT</name>
<organism evidence="3 4">
    <name type="scientific">Edaphobacter aggregans</name>
    <dbReference type="NCBI Taxonomy" id="570835"/>
    <lineage>
        <taxon>Bacteria</taxon>
        <taxon>Pseudomonadati</taxon>
        <taxon>Acidobacteriota</taxon>
        <taxon>Terriglobia</taxon>
        <taxon>Terriglobales</taxon>
        <taxon>Acidobacteriaceae</taxon>
        <taxon>Edaphobacter</taxon>
    </lineage>
</organism>
<sequence length="127" mass="13703">MSLTIVLSIGFDPSLLETRSLVLQSAGYMVESASSLKEAVNRFQSGDFDLVLLCRSVPRKDRDHLTSLIRASGSRIPIVSIAGNLGERDAFANATLEDGPNNLLAGIRDVLVKAEKTPAWAFNSGNR</sequence>
<dbReference type="InterPro" id="IPR011006">
    <property type="entry name" value="CheY-like_superfamily"/>
</dbReference>
<dbReference type="OrthoDB" id="119445at2"/>
<evidence type="ECO:0000313" key="3">
    <source>
        <dbReference type="EMBL" id="RSL18391.1"/>
    </source>
</evidence>
<dbReference type="Proteomes" id="UP000269669">
    <property type="component" value="Unassembled WGS sequence"/>
</dbReference>
<dbReference type="Gene3D" id="3.40.50.2300">
    <property type="match status" value="1"/>
</dbReference>
<accession>A0A428MNA8</accession>
<keyword evidence="4" id="KW-1185">Reference proteome</keyword>
<comment type="caution">
    <text evidence="3">The sequence shown here is derived from an EMBL/GenBank/DDBJ whole genome shotgun (WGS) entry which is preliminary data.</text>
</comment>
<feature type="domain" description="Response regulatory" evidence="2">
    <location>
        <begin position="5"/>
        <end position="127"/>
    </location>
</feature>
<evidence type="ECO:0000313" key="4">
    <source>
        <dbReference type="Proteomes" id="UP000269669"/>
    </source>
</evidence>
<comment type="caution">
    <text evidence="1">Lacks conserved residue(s) required for the propagation of feature annotation.</text>
</comment>
<reference evidence="3 4" key="1">
    <citation type="submission" date="2018-12" db="EMBL/GenBank/DDBJ databases">
        <title>Sequencing of bacterial isolates from soil warming experiment in Harvard Forest, Massachusetts, USA.</title>
        <authorList>
            <person name="Deangelis K."/>
        </authorList>
    </citation>
    <scope>NUCLEOTIDE SEQUENCE [LARGE SCALE GENOMIC DNA]</scope>
    <source>
        <strain evidence="3 4">EB153</strain>
    </source>
</reference>
<gene>
    <name evidence="3" type="ORF">EDE15_3960</name>
</gene>
<dbReference type="SUPFAM" id="SSF52172">
    <property type="entry name" value="CheY-like"/>
    <property type="match status" value="1"/>
</dbReference>
<dbReference type="AlphaFoldDB" id="A0A428MNA8"/>
<dbReference type="EMBL" id="RSDW01000001">
    <property type="protein sequence ID" value="RSL18391.1"/>
    <property type="molecule type" value="Genomic_DNA"/>
</dbReference>
<dbReference type="InterPro" id="IPR001789">
    <property type="entry name" value="Sig_transdc_resp-reg_receiver"/>
</dbReference>
<proteinExistence type="predicted"/>
<protein>
    <submittedName>
        <fullName evidence="3">Response regulator receiver domain-containing protein</fullName>
    </submittedName>
</protein>
<dbReference type="PROSITE" id="PS50110">
    <property type="entry name" value="RESPONSE_REGULATORY"/>
    <property type="match status" value="1"/>
</dbReference>
<evidence type="ECO:0000256" key="1">
    <source>
        <dbReference type="PROSITE-ProRule" id="PRU00169"/>
    </source>
</evidence>
<dbReference type="GO" id="GO:0000160">
    <property type="term" value="P:phosphorelay signal transduction system"/>
    <property type="evidence" value="ECO:0007669"/>
    <property type="project" value="InterPro"/>
</dbReference>